<sequence>MFQKLINLTFFHGVVTGLSLMALCFISTRLFRSLQRQAKMRETAQIARRCLEEIESQVGELRNLKREMISEKESHMSQMMAWDEEKKNFVTTRLSALLKEIRLESDRAAVRDQCLRFMEFMTSSSVPVQDGNRHAPAPDHQYESEILC</sequence>
<keyword evidence="2" id="KW-0812">Transmembrane</keyword>
<reference evidence="3 4" key="1">
    <citation type="submission" date="2023-10" db="EMBL/GenBank/DDBJ databases">
        <title>Sorlinia euscelidii gen. nov., sp. nov., an acetic acid bacteria isolated from the gut of Euscelidius variegatus emitter.</title>
        <authorList>
            <person name="Michoud G."/>
            <person name="Marasco R."/>
            <person name="Seferji K."/>
            <person name="Gonella E."/>
            <person name="Garuglieri E."/>
            <person name="Alma A."/>
            <person name="Mapelli F."/>
            <person name="Borin S."/>
            <person name="Daffonchio D."/>
            <person name="Crotti E."/>
        </authorList>
    </citation>
    <scope>NUCLEOTIDE SEQUENCE [LARGE SCALE GENOMIC DNA]</scope>
    <source>
        <strain evidence="3 4">EV16P</strain>
    </source>
</reference>
<protein>
    <submittedName>
        <fullName evidence="3">Uncharacterized protein</fullName>
    </submittedName>
</protein>
<organism evidence="3 4">
    <name type="scientific">Sorlinia euscelidii</name>
    <dbReference type="NCBI Taxonomy" id="3081148"/>
    <lineage>
        <taxon>Bacteria</taxon>
        <taxon>Pseudomonadati</taxon>
        <taxon>Pseudomonadota</taxon>
        <taxon>Alphaproteobacteria</taxon>
        <taxon>Acetobacterales</taxon>
        <taxon>Acetobacteraceae</taxon>
        <taxon>Sorlinia</taxon>
    </lineage>
</organism>
<keyword evidence="2" id="KW-0472">Membrane</keyword>
<feature type="compositionally biased region" description="Basic and acidic residues" evidence="1">
    <location>
        <begin position="131"/>
        <end position="148"/>
    </location>
</feature>
<feature type="region of interest" description="Disordered" evidence="1">
    <location>
        <begin position="126"/>
        <end position="148"/>
    </location>
</feature>
<gene>
    <name evidence="3" type="ORF">DOFOFD_06470</name>
</gene>
<keyword evidence="2" id="KW-1133">Transmembrane helix</keyword>
<accession>A0ABU7U2T6</accession>
<feature type="transmembrane region" description="Helical" evidence="2">
    <location>
        <begin position="6"/>
        <end position="31"/>
    </location>
</feature>
<evidence type="ECO:0000256" key="1">
    <source>
        <dbReference type="SAM" id="MobiDB-lite"/>
    </source>
</evidence>
<evidence type="ECO:0000313" key="3">
    <source>
        <dbReference type="EMBL" id="MEE8658651.1"/>
    </source>
</evidence>
<proteinExistence type="predicted"/>
<keyword evidence="4" id="KW-1185">Reference proteome</keyword>
<dbReference type="RefSeq" id="WP_394819551.1">
    <property type="nucleotide sequence ID" value="NZ_JAWJZY010000002.1"/>
</dbReference>
<comment type="caution">
    <text evidence="3">The sequence shown here is derived from an EMBL/GenBank/DDBJ whole genome shotgun (WGS) entry which is preliminary data.</text>
</comment>
<evidence type="ECO:0000256" key="2">
    <source>
        <dbReference type="SAM" id="Phobius"/>
    </source>
</evidence>
<name>A0ABU7U2T6_9PROT</name>
<evidence type="ECO:0000313" key="4">
    <source>
        <dbReference type="Proteomes" id="UP001312908"/>
    </source>
</evidence>
<dbReference type="EMBL" id="JAWJZY010000002">
    <property type="protein sequence ID" value="MEE8658651.1"/>
    <property type="molecule type" value="Genomic_DNA"/>
</dbReference>
<dbReference type="Proteomes" id="UP001312908">
    <property type="component" value="Unassembled WGS sequence"/>
</dbReference>